<feature type="compositionally biased region" description="Polar residues" evidence="1">
    <location>
        <begin position="124"/>
        <end position="135"/>
    </location>
</feature>
<evidence type="ECO:0000313" key="2">
    <source>
        <dbReference type="EMBL" id="MBB5960341.1"/>
    </source>
</evidence>
<accession>A0A841CRH9</accession>
<keyword evidence="3" id="KW-1185">Reference proteome</keyword>
<reference evidence="2 3" key="1">
    <citation type="submission" date="2020-08" db="EMBL/GenBank/DDBJ databases">
        <title>Genomic Encyclopedia of Type Strains, Phase III (KMG-III): the genomes of soil and plant-associated and newly described type strains.</title>
        <authorList>
            <person name="Whitman W."/>
        </authorList>
    </citation>
    <scope>NUCLEOTIDE SEQUENCE [LARGE SCALE GENOMIC DNA]</scope>
    <source>
        <strain evidence="2 3">CECT 8640</strain>
    </source>
</reference>
<evidence type="ECO:0000313" key="3">
    <source>
        <dbReference type="Proteomes" id="UP000547510"/>
    </source>
</evidence>
<feature type="region of interest" description="Disordered" evidence="1">
    <location>
        <begin position="115"/>
        <end position="135"/>
    </location>
</feature>
<proteinExistence type="predicted"/>
<evidence type="ECO:0000256" key="1">
    <source>
        <dbReference type="SAM" id="MobiDB-lite"/>
    </source>
</evidence>
<organism evidence="2 3">
    <name type="scientific">Saccharothrix tamanrassetensis</name>
    <dbReference type="NCBI Taxonomy" id="1051531"/>
    <lineage>
        <taxon>Bacteria</taxon>
        <taxon>Bacillati</taxon>
        <taxon>Actinomycetota</taxon>
        <taxon>Actinomycetes</taxon>
        <taxon>Pseudonocardiales</taxon>
        <taxon>Pseudonocardiaceae</taxon>
        <taxon>Saccharothrix</taxon>
    </lineage>
</organism>
<evidence type="ECO:0008006" key="4">
    <source>
        <dbReference type="Google" id="ProtNLM"/>
    </source>
</evidence>
<name>A0A841CRH9_9PSEU</name>
<dbReference type="AlphaFoldDB" id="A0A841CRH9"/>
<dbReference type="RefSeq" id="WP_184698466.1">
    <property type="nucleotide sequence ID" value="NZ_JACHJN010000015.1"/>
</dbReference>
<gene>
    <name evidence="2" type="ORF">FHS29_006964</name>
</gene>
<sequence length="135" mass="13974">MAVDGVIAGLSGMSHAVAGFQAATAAGFTISQSGGQALLNAIDDMIQAAEETLMRAEMLAQEPPLGTTPAAQVYKPFLASIATDPAQGFIPAIDKFKEDLARLRTNVEQAMGSYRSTDDDRAQGLQNIGGSTLSA</sequence>
<comment type="caution">
    <text evidence="2">The sequence shown here is derived from an EMBL/GenBank/DDBJ whole genome shotgun (WGS) entry which is preliminary data.</text>
</comment>
<dbReference type="Proteomes" id="UP000547510">
    <property type="component" value="Unassembled WGS sequence"/>
</dbReference>
<protein>
    <recommendedName>
        <fullName evidence="4">PE family protein</fullName>
    </recommendedName>
</protein>
<dbReference type="EMBL" id="JACHJN010000015">
    <property type="protein sequence ID" value="MBB5960341.1"/>
    <property type="molecule type" value="Genomic_DNA"/>
</dbReference>